<dbReference type="GO" id="GO:0003677">
    <property type="term" value="F:DNA binding"/>
    <property type="evidence" value="ECO:0007669"/>
    <property type="project" value="InterPro"/>
</dbReference>
<accession>A0A1H8MJV3</accession>
<dbReference type="PROSITE" id="PS51736">
    <property type="entry name" value="RECOMBINASES_3"/>
    <property type="match status" value="1"/>
</dbReference>
<feature type="domain" description="Resolvase/invertase-type recombinase catalytic" evidence="2">
    <location>
        <begin position="4"/>
        <end position="138"/>
    </location>
</feature>
<comment type="similarity">
    <text evidence="1">Belongs to the site-specific recombinase resolvase family.</text>
</comment>
<dbReference type="InterPro" id="IPR006119">
    <property type="entry name" value="Resolv_N"/>
</dbReference>
<reference evidence="3 4" key="1">
    <citation type="submission" date="2016-10" db="EMBL/GenBank/DDBJ databases">
        <authorList>
            <person name="de Groot N.N."/>
        </authorList>
    </citation>
    <scope>NUCLEOTIDE SEQUENCE [LARGE SCALE GENOMIC DNA]</scope>
    <source>
        <strain evidence="3 4">Nl18</strain>
    </source>
</reference>
<dbReference type="InterPro" id="IPR050639">
    <property type="entry name" value="SSR_resolvase"/>
</dbReference>
<evidence type="ECO:0000259" key="2">
    <source>
        <dbReference type="PROSITE" id="PS51736"/>
    </source>
</evidence>
<dbReference type="EMBL" id="FOCT01000013">
    <property type="protein sequence ID" value="SEO17587.1"/>
    <property type="molecule type" value="Genomic_DNA"/>
</dbReference>
<gene>
    <name evidence="3" type="ORF">SAMN05216404_1137</name>
</gene>
<evidence type="ECO:0000256" key="1">
    <source>
        <dbReference type="ARBA" id="ARBA00009913"/>
    </source>
</evidence>
<organism evidence="3 4">
    <name type="scientific">Nitrosospira multiformis</name>
    <dbReference type="NCBI Taxonomy" id="1231"/>
    <lineage>
        <taxon>Bacteria</taxon>
        <taxon>Pseudomonadati</taxon>
        <taxon>Pseudomonadota</taxon>
        <taxon>Betaproteobacteria</taxon>
        <taxon>Nitrosomonadales</taxon>
        <taxon>Nitrosomonadaceae</taxon>
        <taxon>Nitrosospira</taxon>
    </lineage>
</organism>
<sequence length="217" mass="24168">MASQRIGCVRVSSLDQNPERQLDGIALDKVFTDEVSAKDTNRSQLQAALNHIRAGDILVVHSMGRLARNVEDMLRLVREMNDRGVSIQFVKENMSFTAGSNDPRSILMFTMLSAFAQFERFLIKERQREGITLAKAKGAYKGRKLALNADRIAQLREQAAAGTNRTKLAKELGISRVGDKPRNPLSIHPIGRKIALVVGSFKIRTKNQRSREAALKA</sequence>
<proteinExistence type="inferred from homology"/>
<dbReference type="CDD" id="cd03768">
    <property type="entry name" value="SR_ResInv"/>
    <property type="match status" value="1"/>
</dbReference>
<evidence type="ECO:0000313" key="4">
    <source>
        <dbReference type="Proteomes" id="UP000183898"/>
    </source>
</evidence>
<dbReference type="SMART" id="SM00857">
    <property type="entry name" value="Resolvase"/>
    <property type="match status" value="1"/>
</dbReference>
<dbReference type="GO" id="GO:0000150">
    <property type="term" value="F:DNA strand exchange activity"/>
    <property type="evidence" value="ECO:0007669"/>
    <property type="project" value="InterPro"/>
</dbReference>
<evidence type="ECO:0000313" key="3">
    <source>
        <dbReference type="EMBL" id="SEO17587.1"/>
    </source>
</evidence>
<dbReference type="PANTHER" id="PTHR30461:SF26">
    <property type="entry name" value="RESOLVASE HOMOLOG YNEB"/>
    <property type="match status" value="1"/>
</dbReference>
<dbReference type="InterPro" id="IPR036162">
    <property type="entry name" value="Resolvase-like_N_sf"/>
</dbReference>
<dbReference type="SUPFAM" id="SSF53041">
    <property type="entry name" value="Resolvase-like"/>
    <property type="match status" value="1"/>
</dbReference>
<dbReference type="Proteomes" id="UP000183898">
    <property type="component" value="Unassembled WGS sequence"/>
</dbReference>
<protein>
    <submittedName>
        <fullName evidence="3">Site-specific DNA recombinase</fullName>
    </submittedName>
</protein>
<dbReference type="PANTHER" id="PTHR30461">
    <property type="entry name" value="DNA-INVERTASE FROM LAMBDOID PROPHAGE"/>
    <property type="match status" value="1"/>
</dbReference>
<dbReference type="Gene3D" id="3.40.50.1390">
    <property type="entry name" value="Resolvase, N-terminal catalytic domain"/>
    <property type="match status" value="1"/>
</dbReference>
<dbReference type="AlphaFoldDB" id="A0A1H8MJV3"/>
<dbReference type="Pfam" id="PF00239">
    <property type="entry name" value="Resolvase"/>
    <property type="match status" value="1"/>
</dbReference>
<name>A0A1H8MJV3_9PROT</name>